<dbReference type="Proteomes" id="UP000813461">
    <property type="component" value="Unassembled WGS sequence"/>
</dbReference>
<accession>A0A8K0QZ02</accession>
<feature type="domain" description="F-box" evidence="1">
    <location>
        <begin position="1"/>
        <end position="44"/>
    </location>
</feature>
<evidence type="ECO:0000313" key="3">
    <source>
        <dbReference type="Proteomes" id="UP000813461"/>
    </source>
</evidence>
<sequence length="186" mass="21400">VTSLPPEVILEIADWLPPDAILALQLTHRNFNNTLSLETRLRNTTISHCAQLAIRTYLAQSKTESTHLRCIRCKQVYPLSLFKSSSSPACVSSSLTDDHQRVDIVELPQRFCAWHVSELALIVHTKPGGRNEWTSQTDIMCMHCGNIQGRAKCDCRCDSCAYRPVRTYARYLNNREECREFLFWRE</sequence>
<gene>
    <name evidence="2" type="ORF">FB567DRAFT_414509</name>
</gene>
<reference evidence="2" key="1">
    <citation type="journal article" date="2021" name="Nat. Commun.">
        <title>Genetic determinants of endophytism in the Arabidopsis root mycobiome.</title>
        <authorList>
            <person name="Mesny F."/>
            <person name="Miyauchi S."/>
            <person name="Thiergart T."/>
            <person name="Pickel B."/>
            <person name="Atanasova L."/>
            <person name="Karlsson M."/>
            <person name="Huettel B."/>
            <person name="Barry K.W."/>
            <person name="Haridas S."/>
            <person name="Chen C."/>
            <person name="Bauer D."/>
            <person name="Andreopoulos W."/>
            <person name="Pangilinan J."/>
            <person name="LaButti K."/>
            <person name="Riley R."/>
            <person name="Lipzen A."/>
            <person name="Clum A."/>
            <person name="Drula E."/>
            <person name="Henrissat B."/>
            <person name="Kohler A."/>
            <person name="Grigoriev I.V."/>
            <person name="Martin F.M."/>
            <person name="Hacquard S."/>
        </authorList>
    </citation>
    <scope>NUCLEOTIDE SEQUENCE</scope>
    <source>
        <strain evidence="2">MPI-SDFR-AT-0120</strain>
    </source>
</reference>
<dbReference type="Pfam" id="PF00646">
    <property type="entry name" value="F-box"/>
    <property type="match status" value="1"/>
</dbReference>
<evidence type="ECO:0000313" key="2">
    <source>
        <dbReference type="EMBL" id="KAH7076165.1"/>
    </source>
</evidence>
<feature type="non-terminal residue" evidence="2">
    <location>
        <position position="186"/>
    </location>
</feature>
<dbReference type="AlphaFoldDB" id="A0A8K0QZ02"/>
<dbReference type="PROSITE" id="PS50181">
    <property type="entry name" value="FBOX"/>
    <property type="match status" value="1"/>
</dbReference>
<evidence type="ECO:0000259" key="1">
    <source>
        <dbReference type="PROSITE" id="PS50181"/>
    </source>
</evidence>
<proteinExistence type="predicted"/>
<organism evidence="2 3">
    <name type="scientific">Paraphoma chrysanthemicola</name>
    <dbReference type="NCBI Taxonomy" id="798071"/>
    <lineage>
        <taxon>Eukaryota</taxon>
        <taxon>Fungi</taxon>
        <taxon>Dikarya</taxon>
        <taxon>Ascomycota</taxon>
        <taxon>Pezizomycotina</taxon>
        <taxon>Dothideomycetes</taxon>
        <taxon>Pleosporomycetidae</taxon>
        <taxon>Pleosporales</taxon>
        <taxon>Pleosporineae</taxon>
        <taxon>Phaeosphaeriaceae</taxon>
        <taxon>Paraphoma</taxon>
    </lineage>
</organism>
<dbReference type="OrthoDB" id="3939900at2759"/>
<dbReference type="SMART" id="SM00256">
    <property type="entry name" value="FBOX"/>
    <property type="match status" value="1"/>
</dbReference>
<dbReference type="CDD" id="cd09917">
    <property type="entry name" value="F-box_SF"/>
    <property type="match status" value="1"/>
</dbReference>
<comment type="caution">
    <text evidence="2">The sequence shown here is derived from an EMBL/GenBank/DDBJ whole genome shotgun (WGS) entry which is preliminary data.</text>
</comment>
<name>A0A8K0QZ02_9PLEO</name>
<dbReference type="InterPro" id="IPR001810">
    <property type="entry name" value="F-box_dom"/>
</dbReference>
<dbReference type="SUPFAM" id="SSF81383">
    <property type="entry name" value="F-box domain"/>
    <property type="match status" value="1"/>
</dbReference>
<keyword evidence="3" id="KW-1185">Reference proteome</keyword>
<dbReference type="EMBL" id="JAGMVJ010000019">
    <property type="protein sequence ID" value="KAH7076165.1"/>
    <property type="molecule type" value="Genomic_DNA"/>
</dbReference>
<dbReference type="InterPro" id="IPR036047">
    <property type="entry name" value="F-box-like_dom_sf"/>
</dbReference>
<feature type="non-terminal residue" evidence="2">
    <location>
        <position position="1"/>
    </location>
</feature>
<protein>
    <recommendedName>
        <fullName evidence="1">F-box domain-containing protein</fullName>
    </recommendedName>
</protein>